<evidence type="ECO:0000256" key="1">
    <source>
        <dbReference type="SAM" id="Coils"/>
    </source>
</evidence>
<protein>
    <submittedName>
        <fullName evidence="4">Uncharacterized protein</fullName>
    </submittedName>
</protein>
<feature type="region of interest" description="Disordered" evidence="2">
    <location>
        <begin position="1"/>
        <end position="90"/>
    </location>
</feature>
<feature type="transmembrane region" description="Helical" evidence="3">
    <location>
        <begin position="137"/>
        <end position="161"/>
    </location>
</feature>
<dbReference type="AlphaFoldDB" id="A0A284RM36"/>
<keyword evidence="3" id="KW-1133">Transmembrane helix</keyword>
<feature type="compositionally biased region" description="Acidic residues" evidence="2">
    <location>
        <begin position="17"/>
        <end position="30"/>
    </location>
</feature>
<dbReference type="STRING" id="47428.A0A284RM36"/>
<evidence type="ECO:0000313" key="4">
    <source>
        <dbReference type="EMBL" id="SJL09820.1"/>
    </source>
</evidence>
<keyword evidence="3" id="KW-0472">Membrane</keyword>
<accession>A0A284RM36</accession>
<evidence type="ECO:0000256" key="3">
    <source>
        <dbReference type="SAM" id="Phobius"/>
    </source>
</evidence>
<keyword evidence="5" id="KW-1185">Reference proteome</keyword>
<gene>
    <name evidence="4" type="ORF">ARMOST_13201</name>
</gene>
<keyword evidence="3" id="KW-0812">Transmembrane</keyword>
<sequence>MSTSDHPRTVPKAESEVSSEDDQEWEDEDPDIAKEIAPPAKKEVEVPESVSQIDGTVPAAQMRKRKAATSAPRFGSRKSHRNLEENRRRQRRQMAAAAAEYFDAVVWFEGMLKGIAFTFWYILDVAHHAVRFLKRPLSFLIFLWVLAFLFGKVSGALQAAFQPFCFIPGISHSSLCVSQSSPDTRGPQQADFSALMEVQGDAFEQLLDGSVEGSMLSLDLRKAQMATSNLATLVRVSQLKSRERLNSVLADFIGTAKETAIGLQRFSSHVQYTVDRIVATNDYAMNTIEGARAKTTQYSLQSLIPWSSSPSSDEIILKTFSESMDMLSQMTEILVLKAQVQLKNLEDLEGNLIIINDLVALEDKEITADKDQLLAELWTILGGNRHLLKEHDYKLNLLKNLGEYREKALRHLYETLHMLHEMSANIEALREHVSEPALLGSSIPPEIHIKSIKRGLERLEMSNRQAREREKDARKLLA</sequence>
<feature type="compositionally biased region" description="Basic and acidic residues" evidence="2">
    <location>
        <begin position="1"/>
        <end position="15"/>
    </location>
</feature>
<feature type="coiled-coil region" evidence="1">
    <location>
        <begin position="449"/>
        <end position="476"/>
    </location>
</feature>
<dbReference type="OMA" id="FHMPRID"/>
<reference evidence="5" key="1">
    <citation type="journal article" date="2017" name="Nat. Ecol. Evol.">
        <title>Genome expansion and lineage-specific genetic innovations in the forest pathogenic fungi Armillaria.</title>
        <authorList>
            <person name="Sipos G."/>
            <person name="Prasanna A.N."/>
            <person name="Walter M.C."/>
            <person name="O'Connor E."/>
            <person name="Balint B."/>
            <person name="Krizsan K."/>
            <person name="Kiss B."/>
            <person name="Hess J."/>
            <person name="Varga T."/>
            <person name="Slot J."/>
            <person name="Riley R."/>
            <person name="Boka B."/>
            <person name="Rigling D."/>
            <person name="Barry K."/>
            <person name="Lee J."/>
            <person name="Mihaltcheva S."/>
            <person name="LaButti K."/>
            <person name="Lipzen A."/>
            <person name="Waldron R."/>
            <person name="Moloney N.M."/>
            <person name="Sperisen C."/>
            <person name="Kredics L."/>
            <person name="Vagvoelgyi C."/>
            <person name="Patrignani A."/>
            <person name="Fitzpatrick D."/>
            <person name="Nagy I."/>
            <person name="Doyle S."/>
            <person name="Anderson J.B."/>
            <person name="Grigoriev I.V."/>
            <person name="Gueldener U."/>
            <person name="Muensterkoetter M."/>
            <person name="Nagy L.G."/>
        </authorList>
    </citation>
    <scope>NUCLEOTIDE SEQUENCE [LARGE SCALE GENOMIC DNA]</scope>
    <source>
        <strain evidence="5">C18/9</strain>
    </source>
</reference>
<dbReference type="Proteomes" id="UP000219338">
    <property type="component" value="Unassembled WGS sequence"/>
</dbReference>
<name>A0A284RM36_ARMOS</name>
<evidence type="ECO:0000256" key="2">
    <source>
        <dbReference type="SAM" id="MobiDB-lite"/>
    </source>
</evidence>
<dbReference type="EMBL" id="FUEG01000011">
    <property type="protein sequence ID" value="SJL09820.1"/>
    <property type="molecule type" value="Genomic_DNA"/>
</dbReference>
<proteinExistence type="predicted"/>
<dbReference type="OrthoDB" id="4179406at2759"/>
<evidence type="ECO:0000313" key="5">
    <source>
        <dbReference type="Proteomes" id="UP000219338"/>
    </source>
</evidence>
<organism evidence="4 5">
    <name type="scientific">Armillaria ostoyae</name>
    <name type="common">Armillaria root rot fungus</name>
    <dbReference type="NCBI Taxonomy" id="47428"/>
    <lineage>
        <taxon>Eukaryota</taxon>
        <taxon>Fungi</taxon>
        <taxon>Dikarya</taxon>
        <taxon>Basidiomycota</taxon>
        <taxon>Agaricomycotina</taxon>
        <taxon>Agaricomycetes</taxon>
        <taxon>Agaricomycetidae</taxon>
        <taxon>Agaricales</taxon>
        <taxon>Marasmiineae</taxon>
        <taxon>Physalacriaceae</taxon>
        <taxon>Armillaria</taxon>
    </lineage>
</organism>
<keyword evidence="1" id="KW-0175">Coiled coil</keyword>